<dbReference type="OMA" id="VAVRWTH"/>
<evidence type="ECO:0000256" key="6">
    <source>
        <dbReference type="ARBA" id="ARBA00023180"/>
    </source>
</evidence>
<keyword evidence="2 7" id="KW-0812">Transmembrane</keyword>
<keyword evidence="3" id="KW-0732">Signal</keyword>
<keyword evidence="5 7" id="KW-0472">Membrane</keyword>
<accession>A0A3B6PU09</accession>
<evidence type="ECO:0000313" key="8">
    <source>
        <dbReference type="EnsemblPlants" id="TraesCS6B02G442000.1.cds1"/>
    </source>
</evidence>
<dbReference type="Proteomes" id="UP000019116">
    <property type="component" value="Chromosome 6B"/>
</dbReference>
<proteinExistence type="predicted"/>
<organism evidence="8">
    <name type="scientific">Triticum aestivum</name>
    <name type="common">Wheat</name>
    <dbReference type="NCBI Taxonomy" id="4565"/>
    <lineage>
        <taxon>Eukaryota</taxon>
        <taxon>Viridiplantae</taxon>
        <taxon>Streptophyta</taxon>
        <taxon>Embryophyta</taxon>
        <taxon>Tracheophyta</taxon>
        <taxon>Spermatophyta</taxon>
        <taxon>Magnoliopsida</taxon>
        <taxon>Liliopsida</taxon>
        <taxon>Poales</taxon>
        <taxon>Poaceae</taxon>
        <taxon>BOP clade</taxon>
        <taxon>Pooideae</taxon>
        <taxon>Triticodae</taxon>
        <taxon>Triticeae</taxon>
        <taxon>Triticinae</taxon>
        <taxon>Triticum</taxon>
    </lineage>
</organism>
<keyword evidence="4 7" id="KW-1133">Transmembrane helix</keyword>
<evidence type="ECO:0000256" key="2">
    <source>
        <dbReference type="ARBA" id="ARBA00022692"/>
    </source>
</evidence>
<reference evidence="8" key="1">
    <citation type="submission" date="2018-08" db="EMBL/GenBank/DDBJ databases">
        <authorList>
            <person name="Rossello M."/>
        </authorList>
    </citation>
    <scope>NUCLEOTIDE SEQUENCE [LARGE SCALE GENOMIC DNA]</scope>
    <source>
        <strain evidence="8">cv. Chinese Spring</strain>
    </source>
</reference>
<dbReference type="PANTHER" id="PTHR48063">
    <property type="entry name" value="LRR RECEPTOR-LIKE KINASE"/>
    <property type="match status" value="1"/>
</dbReference>
<dbReference type="Gramene" id="TraesRN6B0101206000.1">
    <property type="protein sequence ID" value="TraesRN6B0101206000.1"/>
    <property type="gene ID" value="TraesRN6B0101206000"/>
</dbReference>
<dbReference type="GO" id="GO:0016020">
    <property type="term" value="C:membrane"/>
    <property type="evidence" value="ECO:0007669"/>
    <property type="project" value="UniProtKB-SubCell"/>
</dbReference>
<dbReference type="PANTHER" id="PTHR48063:SF22">
    <property type="entry name" value="HCRVF1 PROTEIN-LIKE"/>
    <property type="match status" value="1"/>
</dbReference>
<sequence>MYIYIGNPGLCGDPVGRNCSTHDAEQIGLEDIDHMPSVYLAMSIGFVVGLWTVFCTMLMKRTWRAAFFQFVDMMYDMVYVQVAVRWTHMMEKTQDGAP</sequence>
<protein>
    <submittedName>
        <fullName evidence="8">Uncharacterized protein</fullName>
    </submittedName>
</protein>
<evidence type="ECO:0000313" key="9">
    <source>
        <dbReference type="Proteomes" id="UP000019116"/>
    </source>
</evidence>
<dbReference type="EnsemblPlants" id="TraesCS6B02G442000.1">
    <property type="protein sequence ID" value="TraesCS6B02G442000.1.cds1"/>
    <property type="gene ID" value="TraesCS6B02G442000"/>
</dbReference>
<feature type="transmembrane region" description="Helical" evidence="7">
    <location>
        <begin position="38"/>
        <end position="59"/>
    </location>
</feature>
<comment type="subcellular location">
    <subcellularLocation>
        <location evidence="1">Membrane</location>
        <topology evidence="1">Single-pass type I membrane protein</topology>
    </subcellularLocation>
</comment>
<dbReference type="Gramene" id="TraesCS6B03G1232100.1">
    <property type="protein sequence ID" value="TraesCS6B03G1232100.1.CDS1"/>
    <property type="gene ID" value="TraesCS6B03G1232100"/>
</dbReference>
<evidence type="ECO:0000256" key="4">
    <source>
        <dbReference type="ARBA" id="ARBA00022989"/>
    </source>
</evidence>
<name>A0A3B6PU09_WHEAT</name>
<evidence type="ECO:0000256" key="1">
    <source>
        <dbReference type="ARBA" id="ARBA00004479"/>
    </source>
</evidence>
<keyword evidence="6" id="KW-0325">Glycoprotein</keyword>
<keyword evidence="9" id="KW-1185">Reference proteome</keyword>
<evidence type="ECO:0000256" key="3">
    <source>
        <dbReference type="ARBA" id="ARBA00022729"/>
    </source>
</evidence>
<dbReference type="Gramene" id="TraesCS6B02G442000.1">
    <property type="protein sequence ID" value="TraesCS6B02G442000.1.cds1"/>
    <property type="gene ID" value="TraesCS6B02G442000"/>
</dbReference>
<dbReference type="STRING" id="4565.A0A3B6PU09"/>
<dbReference type="PaxDb" id="4565-Traes_6BL_46133D975.2"/>
<reference evidence="8" key="2">
    <citation type="submission" date="2018-10" db="UniProtKB">
        <authorList>
            <consortium name="EnsemblPlants"/>
        </authorList>
    </citation>
    <scope>IDENTIFICATION</scope>
</reference>
<dbReference type="OrthoDB" id="773329at2759"/>
<evidence type="ECO:0000256" key="5">
    <source>
        <dbReference type="ARBA" id="ARBA00023136"/>
    </source>
</evidence>
<dbReference type="InterPro" id="IPR046956">
    <property type="entry name" value="RLP23-like"/>
</dbReference>
<dbReference type="AlphaFoldDB" id="A0A3B6PU09"/>
<evidence type="ECO:0000256" key="7">
    <source>
        <dbReference type="SAM" id="Phobius"/>
    </source>
</evidence>